<accession>A0AAE0LYJ0</accession>
<dbReference type="Proteomes" id="UP001283341">
    <property type="component" value="Unassembled WGS sequence"/>
</dbReference>
<comment type="caution">
    <text evidence="2">The sequence shown here is derived from an EMBL/GenBank/DDBJ whole genome shotgun (WGS) entry which is preliminary data.</text>
</comment>
<dbReference type="AlphaFoldDB" id="A0AAE0LYJ0"/>
<proteinExistence type="predicted"/>
<dbReference type="EMBL" id="JAUEDM010000009">
    <property type="protein sequence ID" value="KAK3312380.1"/>
    <property type="molecule type" value="Genomic_DNA"/>
</dbReference>
<name>A0AAE0LYJ0_9PEZI</name>
<organism evidence="2 3">
    <name type="scientific">Apodospora peruviana</name>
    <dbReference type="NCBI Taxonomy" id="516989"/>
    <lineage>
        <taxon>Eukaryota</taxon>
        <taxon>Fungi</taxon>
        <taxon>Dikarya</taxon>
        <taxon>Ascomycota</taxon>
        <taxon>Pezizomycotina</taxon>
        <taxon>Sordariomycetes</taxon>
        <taxon>Sordariomycetidae</taxon>
        <taxon>Sordariales</taxon>
        <taxon>Lasiosphaeriaceae</taxon>
        <taxon>Apodospora</taxon>
    </lineage>
</organism>
<dbReference type="Pfam" id="PF06985">
    <property type="entry name" value="HET"/>
    <property type="match status" value="1"/>
</dbReference>
<reference evidence="2" key="1">
    <citation type="journal article" date="2023" name="Mol. Phylogenet. Evol.">
        <title>Genome-scale phylogeny and comparative genomics of the fungal order Sordariales.</title>
        <authorList>
            <person name="Hensen N."/>
            <person name="Bonometti L."/>
            <person name="Westerberg I."/>
            <person name="Brannstrom I.O."/>
            <person name="Guillou S."/>
            <person name="Cros-Aarteil S."/>
            <person name="Calhoun S."/>
            <person name="Haridas S."/>
            <person name="Kuo A."/>
            <person name="Mondo S."/>
            <person name="Pangilinan J."/>
            <person name="Riley R."/>
            <person name="LaButti K."/>
            <person name="Andreopoulos B."/>
            <person name="Lipzen A."/>
            <person name="Chen C."/>
            <person name="Yan M."/>
            <person name="Daum C."/>
            <person name="Ng V."/>
            <person name="Clum A."/>
            <person name="Steindorff A."/>
            <person name="Ohm R.A."/>
            <person name="Martin F."/>
            <person name="Silar P."/>
            <person name="Natvig D.O."/>
            <person name="Lalanne C."/>
            <person name="Gautier V."/>
            <person name="Ament-Velasquez S.L."/>
            <person name="Kruys A."/>
            <person name="Hutchinson M.I."/>
            <person name="Powell A.J."/>
            <person name="Barry K."/>
            <person name="Miller A.N."/>
            <person name="Grigoriev I.V."/>
            <person name="Debuchy R."/>
            <person name="Gladieux P."/>
            <person name="Hiltunen Thoren M."/>
            <person name="Johannesson H."/>
        </authorList>
    </citation>
    <scope>NUCLEOTIDE SEQUENCE</scope>
    <source>
        <strain evidence="2">CBS 118394</strain>
    </source>
</reference>
<evidence type="ECO:0000259" key="1">
    <source>
        <dbReference type="Pfam" id="PF06985"/>
    </source>
</evidence>
<dbReference type="PANTHER" id="PTHR33112">
    <property type="entry name" value="DOMAIN PROTEIN, PUTATIVE-RELATED"/>
    <property type="match status" value="1"/>
</dbReference>
<dbReference type="PANTHER" id="PTHR33112:SF8">
    <property type="entry name" value="HETEROKARYON INCOMPATIBILITY DOMAIN-CONTAINING PROTEIN"/>
    <property type="match status" value="1"/>
</dbReference>
<gene>
    <name evidence="2" type="ORF">B0H66DRAFT_486285</name>
</gene>
<evidence type="ECO:0000313" key="2">
    <source>
        <dbReference type="EMBL" id="KAK3312380.1"/>
    </source>
</evidence>
<dbReference type="InterPro" id="IPR010730">
    <property type="entry name" value="HET"/>
</dbReference>
<keyword evidence="3" id="KW-1185">Reference proteome</keyword>
<feature type="domain" description="Heterokaryon incompatibility" evidence="1">
    <location>
        <begin position="52"/>
        <end position="120"/>
    </location>
</feature>
<reference evidence="2" key="2">
    <citation type="submission" date="2023-06" db="EMBL/GenBank/DDBJ databases">
        <authorList>
            <consortium name="Lawrence Berkeley National Laboratory"/>
            <person name="Haridas S."/>
            <person name="Hensen N."/>
            <person name="Bonometti L."/>
            <person name="Westerberg I."/>
            <person name="Brannstrom I.O."/>
            <person name="Guillou S."/>
            <person name="Cros-Aarteil S."/>
            <person name="Calhoun S."/>
            <person name="Kuo A."/>
            <person name="Mondo S."/>
            <person name="Pangilinan J."/>
            <person name="Riley R."/>
            <person name="Labutti K."/>
            <person name="Andreopoulos B."/>
            <person name="Lipzen A."/>
            <person name="Chen C."/>
            <person name="Yanf M."/>
            <person name="Daum C."/>
            <person name="Ng V."/>
            <person name="Clum A."/>
            <person name="Steindorff A."/>
            <person name="Ohm R."/>
            <person name="Martin F."/>
            <person name="Silar P."/>
            <person name="Natvig D."/>
            <person name="Lalanne C."/>
            <person name="Gautier V."/>
            <person name="Ament-Velasquez S.L."/>
            <person name="Kruys A."/>
            <person name="Hutchinson M.I."/>
            <person name="Powell A.J."/>
            <person name="Barry K."/>
            <person name="Miller A.N."/>
            <person name="Grigoriev I.V."/>
            <person name="Debuchy R."/>
            <person name="Gladieux P."/>
            <person name="Thoren M.H."/>
            <person name="Johannesson H."/>
        </authorList>
    </citation>
    <scope>NUCLEOTIDE SEQUENCE</scope>
    <source>
        <strain evidence="2">CBS 118394</strain>
    </source>
</reference>
<sequence>MKLARTWLENCQKHHSPCQELSKPGKLRNRVIDISNPDKPLLSRGNGRADPYVALSNTWATGKRLVTTVQKLKQEIPRDMLPRTFYDAMRVARVLGFRYLWIDALCIARDCEDELTKRSDIIPAISGIATHPDKRTAKP</sequence>
<protein>
    <recommendedName>
        <fullName evidence="1">Heterokaryon incompatibility domain-containing protein</fullName>
    </recommendedName>
</protein>
<evidence type="ECO:0000313" key="3">
    <source>
        <dbReference type="Proteomes" id="UP001283341"/>
    </source>
</evidence>